<evidence type="ECO:0000313" key="2">
    <source>
        <dbReference type="Proteomes" id="UP000799537"/>
    </source>
</evidence>
<protein>
    <submittedName>
        <fullName evidence="1">Uncharacterized protein</fullName>
    </submittedName>
</protein>
<dbReference type="GeneID" id="54557869"/>
<accession>A0A6A6D056</accession>
<organism evidence="1 2">
    <name type="scientific">Zasmidium cellare ATCC 36951</name>
    <dbReference type="NCBI Taxonomy" id="1080233"/>
    <lineage>
        <taxon>Eukaryota</taxon>
        <taxon>Fungi</taxon>
        <taxon>Dikarya</taxon>
        <taxon>Ascomycota</taxon>
        <taxon>Pezizomycotina</taxon>
        <taxon>Dothideomycetes</taxon>
        <taxon>Dothideomycetidae</taxon>
        <taxon>Mycosphaerellales</taxon>
        <taxon>Mycosphaerellaceae</taxon>
        <taxon>Zasmidium</taxon>
    </lineage>
</organism>
<dbReference type="AlphaFoldDB" id="A0A6A6D056"/>
<evidence type="ECO:0000313" key="1">
    <source>
        <dbReference type="EMBL" id="KAF2171542.1"/>
    </source>
</evidence>
<reference evidence="1" key="1">
    <citation type="journal article" date="2020" name="Stud. Mycol.">
        <title>101 Dothideomycetes genomes: a test case for predicting lifestyles and emergence of pathogens.</title>
        <authorList>
            <person name="Haridas S."/>
            <person name="Albert R."/>
            <person name="Binder M."/>
            <person name="Bloem J."/>
            <person name="Labutti K."/>
            <person name="Salamov A."/>
            <person name="Andreopoulos B."/>
            <person name="Baker S."/>
            <person name="Barry K."/>
            <person name="Bills G."/>
            <person name="Bluhm B."/>
            <person name="Cannon C."/>
            <person name="Castanera R."/>
            <person name="Culley D."/>
            <person name="Daum C."/>
            <person name="Ezra D."/>
            <person name="Gonzalez J."/>
            <person name="Henrissat B."/>
            <person name="Kuo A."/>
            <person name="Liang C."/>
            <person name="Lipzen A."/>
            <person name="Lutzoni F."/>
            <person name="Magnuson J."/>
            <person name="Mondo S."/>
            <person name="Nolan M."/>
            <person name="Ohm R."/>
            <person name="Pangilinan J."/>
            <person name="Park H.-J."/>
            <person name="Ramirez L."/>
            <person name="Alfaro M."/>
            <person name="Sun H."/>
            <person name="Tritt A."/>
            <person name="Yoshinaga Y."/>
            <person name="Zwiers L.-H."/>
            <person name="Turgeon B."/>
            <person name="Goodwin S."/>
            <person name="Spatafora J."/>
            <person name="Crous P."/>
            <person name="Grigoriev I."/>
        </authorList>
    </citation>
    <scope>NUCLEOTIDE SEQUENCE</scope>
    <source>
        <strain evidence="1">ATCC 36951</strain>
    </source>
</reference>
<dbReference type="Proteomes" id="UP000799537">
    <property type="component" value="Unassembled WGS sequence"/>
</dbReference>
<sequence length="107" mass="12538">MAVFRYLNDPTVVTNIDVVAADVRNELRDWERLTPGVRGIVAHWDENYPAYFEQVSLFARNWVTDRLNEIRRAWQPANAPARDSVLAEVGRLEDLINDMRYAFEDRD</sequence>
<keyword evidence="2" id="KW-1185">Reference proteome</keyword>
<dbReference type="EMBL" id="ML993583">
    <property type="protein sequence ID" value="KAF2171542.1"/>
    <property type="molecule type" value="Genomic_DNA"/>
</dbReference>
<dbReference type="OrthoDB" id="3437405at2759"/>
<gene>
    <name evidence="1" type="ORF">M409DRAFT_18654</name>
</gene>
<proteinExistence type="predicted"/>
<name>A0A6A6D056_ZASCE</name>
<dbReference type="RefSeq" id="XP_033672431.1">
    <property type="nucleotide sequence ID" value="XM_033804597.1"/>
</dbReference>